<sequence>MWHGCVEAPSCSSEVACGSTSQGVVQSLFEDELERYIPVEVRRSRPNAAIGQPPADQMVRQVVHKETGPGVMEICPSDPSLLKQILVKGDPDAPLIQHGATLRARITAASSNQFKSLEQRLLHGPKEHTWQAGSGVRCQLIELMVTSMRLGETSVGRSSDAALFTDEGLSVAAEHQEVEFSISILEVHPLGRSVLRWAEEQKALAAQVLKEGQLHLALCKYLMLCRELDTLEGADLSDRSTKCSLMKTCRRNVRVRLNAAVCFSRLSRWQQVCESCAQVLSEDAGSVKALYLRGQAYLQLRELSAAEQDLQRATMLDPQNSAARQKLESCRKMQMKAAERAAFRRRQGGRDASEKWA</sequence>
<evidence type="ECO:0000256" key="1">
    <source>
        <dbReference type="PROSITE-ProRule" id="PRU00339"/>
    </source>
</evidence>
<protein>
    <submittedName>
        <fullName evidence="4">Peptidyl-prolyl cis-trans isomerase FKBP62</fullName>
    </submittedName>
</protein>
<dbReference type="PANTHER" id="PTHR46512">
    <property type="entry name" value="PEPTIDYLPROLYL ISOMERASE"/>
    <property type="match status" value="1"/>
</dbReference>
<dbReference type="GO" id="GO:0016853">
    <property type="term" value="F:isomerase activity"/>
    <property type="evidence" value="ECO:0007669"/>
    <property type="project" value="UniProtKB-KW"/>
</dbReference>
<gene>
    <name evidence="2" type="ORF">C1SCF055_LOCUS33028</name>
</gene>
<reference evidence="3" key="2">
    <citation type="submission" date="2024-04" db="EMBL/GenBank/DDBJ databases">
        <authorList>
            <person name="Chen Y."/>
            <person name="Shah S."/>
            <person name="Dougan E. K."/>
            <person name="Thang M."/>
            <person name="Chan C."/>
        </authorList>
    </citation>
    <scope>NUCLEOTIDE SEQUENCE [LARGE SCALE GENOMIC DNA]</scope>
</reference>
<dbReference type="InterPro" id="IPR011990">
    <property type="entry name" value="TPR-like_helical_dom_sf"/>
</dbReference>
<dbReference type="OrthoDB" id="442390at2759"/>
<dbReference type="SUPFAM" id="SSF48452">
    <property type="entry name" value="TPR-like"/>
    <property type="match status" value="1"/>
</dbReference>
<keyword evidence="1" id="KW-0802">TPR repeat</keyword>
<dbReference type="SMART" id="SM00028">
    <property type="entry name" value="TPR"/>
    <property type="match status" value="2"/>
</dbReference>
<dbReference type="EMBL" id="CAMXCT020004057">
    <property type="protein sequence ID" value="CAL1160847.1"/>
    <property type="molecule type" value="Genomic_DNA"/>
</dbReference>
<dbReference type="AlphaFoldDB" id="A0A9P1DDJ8"/>
<organism evidence="2">
    <name type="scientific">Cladocopium goreaui</name>
    <dbReference type="NCBI Taxonomy" id="2562237"/>
    <lineage>
        <taxon>Eukaryota</taxon>
        <taxon>Sar</taxon>
        <taxon>Alveolata</taxon>
        <taxon>Dinophyceae</taxon>
        <taxon>Suessiales</taxon>
        <taxon>Symbiodiniaceae</taxon>
        <taxon>Cladocopium</taxon>
    </lineage>
</organism>
<evidence type="ECO:0000313" key="4">
    <source>
        <dbReference type="EMBL" id="CAL4794784.1"/>
    </source>
</evidence>
<evidence type="ECO:0000313" key="3">
    <source>
        <dbReference type="EMBL" id="CAL1160847.1"/>
    </source>
</evidence>
<dbReference type="EMBL" id="CAMXCT010004057">
    <property type="protein sequence ID" value="CAI4007472.1"/>
    <property type="molecule type" value="Genomic_DNA"/>
</dbReference>
<dbReference type="EMBL" id="CAMXCT030004057">
    <property type="protein sequence ID" value="CAL4794784.1"/>
    <property type="molecule type" value="Genomic_DNA"/>
</dbReference>
<dbReference type="Gene3D" id="1.25.40.10">
    <property type="entry name" value="Tetratricopeptide repeat domain"/>
    <property type="match status" value="1"/>
</dbReference>
<reference evidence="2" key="1">
    <citation type="submission" date="2022-10" db="EMBL/GenBank/DDBJ databases">
        <authorList>
            <person name="Chen Y."/>
            <person name="Dougan E. K."/>
            <person name="Chan C."/>
            <person name="Rhodes N."/>
            <person name="Thang M."/>
        </authorList>
    </citation>
    <scope>NUCLEOTIDE SEQUENCE</scope>
</reference>
<keyword evidence="4" id="KW-0413">Isomerase</keyword>
<dbReference type="Proteomes" id="UP001152797">
    <property type="component" value="Unassembled WGS sequence"/>
</dbReference>
<dbReference type="InterPro" id="IPR050754">
    <property type="entry name" value="FKBP4/5/8-like"/>
</dbReference>
<dbReference type="PROSITE" id="PS50005">
    <property type="entry name" value="TPR"/>
    <property type="match status" value="1"/>
</dbReference>
<evidence type="ECO:0000313" key="5">
    <source>
        <dbReference type="Proteomes" id="UP001152797"/>
    </source>
</evidence>
<proteinExistence type="predicted"/>
<feature type="repeat" description="TPR" evidence="1">
    <location>
        <begin position="287"/>
        <end position="320"/>
    </location>
</feature>
<accession>A0A9P1DDJ8</accession>
<keyword evidence="5" id="KW-1185">Reference proteome</keyword>
<name>A0A9P1DDJ8_9DINO</name>
<dbReference type="PANTHER" id="PTHR46512:SF10">
    <property type="entry name" value="FK506-BINDING PROTEIN-LIKE"/>
    <property type="match status" value="1"/>
</dbReference>
<dbReference type="InterPro" id="IPR019734">
    <property type="entry name" value="TPR_rpt"/>
</dbReference>
<evidence type="ECO:0000313" key="2">
    <source>
        <dbReference type="EMBL" id="CAI4007472.1"/>
    </source>
</evidence>
<comment type="caution">
    <text evidence="2">The sequence shown here is derived from an EMBL/GenBank/DDBJ whole genome shotgun (WGS) entry which is preliminary data.</text>
</comment>